<sequence length="254" mass="27923">MSDEVDFKKHRRLGKASVLPSAPAYTWGKARQRVKDDPGPGPGEYSVEDYSFNKKGKGFGSGIRHKPPTDEVPGPGNYGIPRDPNLRSHPMYTFRGVTPKDSKAKIPGPGTYNPISADKLSIRASTPSYSLALKLEDPAMKEQRPGPQTYRPDLCRLSLERKPPVSLKFRHECVEGFPKDPGPGPLEYMDKVYLREVHSPGNATRKGFTFGVKTKYKTTADITPGPIYKIGVTTLGIAASVPMTDNQLNKIAIL</sequence>
<protein>
    <recommendedName>
        <fullName evidence="4">Outer dense fiber protein 3</fullName>
    </recommendedName>
</protein>
<evidence type="ECO:0008006" key="4">
    <source>
        <dbReference type="Google" id="ProtNLM"/>
    </source>
</evidence>
<accession>A0A250WV38</accession>
<reference evidence="2 3" key="1">
    <citation type="submission" date="2017-08" db="EMBL/GenBank/DDBJ databases">
        <title>Acidophilic green algal genome provides insights into adaptation to an acidic environment.</title>
        <authorList>
            <person name="Hirooka S."/>
            <person name="Hirose Y."/>
            <person name="Kanesaki Y."/>
            <person name="Higuchi S."/>
            <person name="Fujiwara T."/>
            <person name="Onuma R."/>
            <person name="Era A."/>
            <person name="Ohbayashi R."/>
            <person name="Uzuka A."/>
            <person name="Nozaki H."/>
            <person name="Yoshikawa H."/>
            <person name="Miyagishima S.Y."/>
        </authorList>
    </citation>
    <scope>NUCLEOTIDE SEQUENCE [LARGE SCALE GENOMIC DNA]</scope>
    <source>
        <strain evidence="2 3">NIES-2499</strain>
    </source>
</reference>
<dbReference type="OrthoDB" id="522854at2759"/>
<dbReference type="InterPro" id="IPR051291">
    <property type="entry name" value="CIMAP"/>
</dbReference>
<dbReference type="PANTHER" id="PTHR21580">
    <property type="entry name" value="SHIPPO-1-RELATED"/>
    <property type="match status" value="1"/>
</dbReference>
<dbReference type="InterPro" id="IPR010736">
    <property type="entry name" value="SHIPPO-rpt"/>
</dbReference>
<dbReference type="EMBL" id="BEGY01000008">
    <property type="protein sequence ID" value="GAX74665.1"/>
    <property type="molecule type" value="Genomic_DNA"/>
</dbReference>
<evidence type="ECO:0000313" key="3">
    <source>
        <dbReference type="Proteomes" id="UP000232323"/>
    </source>
</evidence>
<gene>
    <name evidence="2" type="ORF">CEUSTIGMA_g2113.t1</name>
</gene>
<evidence type="ECO:0000256" key="1">
    <source>
        <dbReference type="SAM" id="MobiDB-lite"/>
    </source>
</evidence>
<keyword evidence="3" id="KW-1185">Reference proteome</keyword>
<dbReference type="PANTHER" id="PTHR21580:SF28">
    <property type="entry name" value="BOREALIN N-TERMINAL DOMAIN-CONTAINING PROTEIN-RELATED"/>
    <property type="match status" value="1"/>
</dbReference>
<dbReference type="AlphaFoldDB" id="A0A250WV38"/>
<organism evidence="2 3">
    <name type="scientific">Chlamydomonas eustigma</name>
    <dbReference type="NCBI Taxonomy" id="1157962"/>
    <lineage>
        <taxon>Eukaryota</taxon>
        <taxon>Viridiplantae</taxon>
        <taxon>Chlorophyta</taxon>
        <taxon>core chlorophytes</taxon>
        <taxon>Chlorophyceae</taxon>
        <taxon>CS clade</taxon>
        <taxon>Chlamydomonadales</taxon>
        <taxon>Chlamydomonadaceae</taxon>
        <taxon>Chlamydomonas</taxon>
    </lineage>
</organism>
<comment type="caution">
    <text evidence="2">The sequence shown here is derived from an EMBL/GenBank/DDBJ whole genome shotgun (WGS) entry which is preliminary data.</text>
</comment>
<proteinExistence type="predicted"/>
<name>A0A250WV38_9CHLO</name>
<dbReference type="Pfam" id="PF07004">
    <property type="entry name" value="SHIPPO-rpt"/>
    <property type="match status" value="3"/>
</dbReference>
<feature type="region of interest" description="Disordered" evidence="1">
    <location>
        <begin position="1"/>
        <end position="89"/>
    </location>
</feature>
<evidence type="ECO:0000313" key="2">
    <source>
        <dbReference type="EMBL" id="GAX74665.1"/>
    </source>
</evidence>
<dbReference type="Proteomes" id="UP000232323">
    <property type="component" value="Unassembled WGS sequence"/>
</dbReference>